<dbReference type="EMBL" id="UYRX01000001">
    <property type="protein sequence ID" value="VDK67152.1"/>
    <property type="molecule type" value="Genomic_DNA"/>
</dbReference>
<dbReference type="Gene3D" id="2.70.170.10">
    <property type="entry name" value="Neurotransmitter-gated ion-channel ligand-binding domain"/>
    <property type="match status" value="1"/>
</dbReference>
<name>A0A3P6RUF5_LITSI</name>
<gene>
    <name evidence="2" type="ORF">NLS_LOCUS54</name>
</gene>
<evidence type="ECO:0000313" key="3">
    <source>
        <dbReference type="Proteomes" id="UP000277928"/>
    </source>
</evidence>
<protein>
    <recommendedName>
        <fullName evidence="4">Neurotransmitter-gated ion-channel ligand-binding domain-containing protein</fullName>
    </recommendedName>
</protein>
<feature type="transmembrane region" description="Helical" evidence="1">
    <location>
        <begin position="233"/>
        <end position="253"/>
    </location>
</feature>
<dbReference type="STRING" id="42156.A0A3P6RUF5"/>
<feature type="transmembrane region" description="Helical" evidence="1">
    <location>
        <begin position="368"/>
        <end position="390"/>
    </location>
</feature>
<feature type="transmembrane region" description="Helical" evidence="1">
    <location>
        <begin position="286"/>
        <end position="307"/>
    </location>
</feature>
<reference evidence="2 3" key="1">
    <citation type="submission" date="2018-08" db="EMBL/GenBank/DDBJ databases">
        <authorList>
            <person name="Laetsch R D."/>
            <person name="Stevens L."/>
            <person name="Kumar S."/>
            <person name="Blaxter L. M."/>
        </authorList>
    </citation>
    <scope>NUCLEOTIDE SEQUENCE [LARGE SCALE GENOMIC DNA]</scope>
</reference>
<keyword evidence="1" id="KW-0472">Membrane</keyword>
<organism evidence="2 3">
    <name type="scientific">Litomosoides sigmodontis</name>
    <name type="common">Filarial nematode worm</name>
    <dbReference type="NCBI Taxonomy" id="42156"/>
    <lineage>
        <taxon>Eukaryota</taxon>
        <taxon>Metazoa</taxon>
        <taxon>Ecdysozoa</taxon>
        <taxon>Nematoda</taxon>
        <taxon>Chromadorea</taxon>
        <taxon>Rhabditida</taxon>
        <taxon>Spirurina</taxon>
        <taxon>Spiruromorpha</taxon>
        <taxon>Filarioidea</taxon>
        <taxon>Onchocercidae</taxon>
        <taxon>Litomosoides</taxon>
    </lineage>
</organism>
<proteinExistence type="predicted"/>
<evidence type="ECO:0008006" key="4">
    <source>
        <dbReference type="Google" id="ProtNLM"/>
    </source>
</evidence>
<dbReference type="OMA" id="LYLCTIT"/>
<dbReference type="SUPFAM" id="SSF63712">
    <property type="entry name" value="Nicotinic receptor ligand binding domain-like"/>
    <property type="match status" value="1"/>
</dbReference>
<dbReference type="AlphaFoldDB" id="A0A3P6RUF5"/>
<keyword evidence="1" id="KW-1133">Transmembrane helix</keyword>
<evidence type="ECO:0000256" key="1">
    <source>
        <dbReference type="SAM" id="Phobius"/>
    </source>
</evidence>
<dbReference type="InterPro" id="IPR036734">
    <property type="entry name" value="Neur_chan_lig-bd_sf"/>
</dbReference>
<dbReference type="GO" id="GO:0016020">
    <property type="term" value="C:membrane"/>
    <property type="evidence" value="ECO:0007669"/>
    <property type="project" value="InterPro"/>
</dbReference>
<dbReference type="OrthoDB" id="5975154at2759"/>
<accession>A0A3P6RUF5</accession>
<feature type="transmembrane region" description="Helical" evidence="1">
    <location>
        <begin position="259"/>
        <end position="279"/>
    </location>
</feature>
<sequence>MLLFLKFLYTTATFTTIDCMHRYNISDLSSNDFSDKLEDCIYYYLVGRARAKYEDTRSLHMDEPTSKNGTFTIIISHVAVRRVELTQKLSSQFTIYGDLYLSWEDDRLKWDKKEWQLDGYTLHDTHHIWKPTIDNEHYLRYPEEENNCCLFFSIGNFNYNQQVNFKVQSESKTTLLQTVKIAKASNELTNPTEEHSSWMLEHSTVAVAKISGSNFGFLHICVRARKQMSTLRIALRLPISVTTILMLASPLFGHLTAQIYIKLFAFLLQTISFIFLCSIAPENDTFFEMVIVLTVISTAVNMIAIALSRIRRTIPPRHNFYLASKVINRLVCCIEPDPTANYFRHSDTCAERNLENAQPDYTTEWRHIYIAFNNIFSTFALVAFIIVALFEML</sequence>
<dbReference type="Proteomes" id="UP000277928">
    <property type="component" value="Unassembled WGS sequence"/>
</dbReference>
<keyword evidence="3" id="KW-1185">Reference proteome</keyword>
<evidence type="ECO:0000313" key="2">
    <source>
        <dbReference type="EMBL" id="VDK67152.1"/>
    </source>
</evidence>
<keyword evidence="1" id="KW-0812">Transmembrane</keyword>
<dbReference type="GO" id="GO:0005230">
    <property type="term" value="F:extracellular ligand-gated monoatomic ion channel activity"/>
    <property type="evidence" value="ECO:0007669"/>
    <property type="project" value="InterPro"/>
</dbReference>